<evidence type="ECO:0000313" key="1">
    <source>
        <dbReference type="EMBL" id="CAG8742456.1"/>
    </source>
</evidence>
<keyword evidence="2" id="KW-1185">Reference proteome</keyword>
<evidence type="ECO:0000313" key="2">
    <source>
        <dbReference type="Proteomes" id="UP000789702"/>
    </source>
</evidence>
<name>A0ACA9Q8S4_9GLOM</name>
<protein>
    <submittedName>
        <fullName evidence="1">10846_t:CDS:1</fullName>
    </submittedName>
</protein>
<gene>
    <name evidence="1" type="ORF">DHETER_LOCUS14131</name>
</gene>
<comment type="caution">
    <text evidence="1">The sequence shown here is derived from an EMBL/GenBank/DDBJ whole genome shotgun (WGS) entry which is preliminary data.</text>
</comment>
<reference evidence="1" key="1">
    <citation type="submission" date="2021-06" db="EMBL/GenBank/DDBJ databases">
        <authorList>
            <person name="Kallberg Y."/>
            <person name="Tangrot J."/>
            <person name="Rosling A."/>
        </authorList>
    </citation>
    <scope>NUCLEOTIDE SEQUENCE</scope>
    <source>
        <strain evidence="1">IL203A</strain>
    </source>
</reference>
<proteinExistence type="predicted"/>
<feature type="non-terminal residue" evidence="1">
    <location>
        <position position="42"/>
    </location>
</feature>
<dbReference type="EMBL" id="CAJVPU010041877">
    <property type="protein sequence ID" value="CAG8742456.1"/>
    <property type="molecule type" value="Genomic_DNA"/>
</dbReference>
<accession>A0ACA9Q8S4</accession>
<sequence length="42" mass="5027">MTQQSKKSRPPVPSKDYEQMQEFYKGQGNPRWKDISRKEALQ</sequence>
<organism evidence="1 2">
    <name type="scientific">Dentiscutata heterogama</name>
    <dbReference type="NCBI Taxonomy" id="1316150"/>
    <lineage>
        <taxon>Eukaryota</taxon>
        <taxon>Fungi</taxon>
        <taxon>Fungi incertae sedis</taxon>
        <taxon>Mucoromycota</taxon>
        <taxon>Glomeromycotina</taxon>
        <taxon>Glomeromycetes</taxon>
        <taxon>Diversisporales</taxon>
        <taxon>Gigasporaceae</taxon>
        <taxon>Dentiscutata</taxon>
    </lineage>
</organism>
<dbReference type="Proteomes" id="UP000789702">
    <property type="component" value="Unassembled WGS sequence"/>
</dbReference>